<keyword evidence="7" id="KW-1133">Transmembrane helix</keyword>
<evidence type="ECO:0000313" key="12">
    <source>
        <dbReference type="EMBL" id="CAG5114735.1"/>
    </source>
</evidence>
<keyword evidence="13" id="KW-1185">Reference proteome</keyword>
<dbReference type="OrthoDB" id="5512589at2759"/>
<evidence type="ECO:0000313" key="13">
    <source>
        <dbReference type="Proteomes" id="UP000678393"/>
    </source>
</evidence>
<sequence length="330" mass="37343">IYAVFNKVNSTYSAKTSNTYGQNVNYSPHNETLQTTHFSTKLVTKDTFRTEKVINPHNFEFVIRPNVTCFGLQIELAICVAITSDNHAGRSVIRRTWGSYAKDPNNKAVLLFFIGSDKTETDKLSARQSRLQKEALTFGDIVQENYIDSYRNLSLKTVSVLRWVNSFCPNAKYILKLDDDVYVNIPLLMKSLHDFAAQLSPPGPFFFGYLIADDSPHRDPTSKWHTPYTVYREEKYPNFVSGTAYVMTGEAAVLSYEASLRIPLFWLEDVYITGLCARKAQVPVYGSNLFYNVKLAATGCTFRTMASGHGYTPEEIVKIHSELSDPNLKC</sequence>
<protein>
    <recommendedName>
        <fullName evidence="11">Hexosyltransferase</fullName>
        <ecNumber evidence="11">2.4.1.-</ecNumber>
    </recommendedName>
</protein>
<dbReference type="AlphaFoldDB" id="A0A8S3YGY3"/>
<organism evidence="12 13">
    <name type="scientific">Candidula unifasciata</name>
    <dbReference type="NCBI Taxonomy" id="100452"/>
    <lineage>
        <taxon>Eukaryota</taxon>
        <taxon>Metazoa</taxon>
        <taxon>Spiralia</taxon>
        <taxon>Lophotrochozoa</taxon>
        <taxon>Mollusca</taxon>
        <taxon>Gastropoda</taxon>
        <taxon>Heterobranchia</taxon>
        <taxon>Euthyneura</taxon>
        <taxon>Panpulmonata</taxon>
        <taxon>Eupulmonata</taxon>
        <taxon>Stylommatophora</taxon>
        <taxon>Helicina</taxon>
        <taxon>Helicoidea</taxon>
        <taxon>Geomitridae</taxon>
        <taxon>Candidula</taxon>
    </lineage>
</organism>
<comment type="subcellular location">
    <subcellularLocation>
        <location evidence="1 11">Golgi apparatus membrane</location>
        <topology evidence="1 11">Single-pass type II membrane protein</topology>
    </subcellularLocation>
</comment>
<evidence type="ECO:0000256" key="2">
    <source>
        <dbReference type="ARBA" id="ARBA00008661"/>
    </source>
</evidence>
<dbReference type="GO" id="GO:0016758">
    <property type="term" value="F:hexosyltransferase activity"/>
    <property type="evidence" value="ECO:0007669"/>
    <property type="project" value="InterPro"/>
</dbReference>
<evidence type="ECO:0000256" key="9">
    <source>
        <dbReference type="ARBA" id="ARBA00023136"/>
    </source>
</evidence>
<gene>
    <name evidence="12" type="ORF">CUNI_LOCUS293</name>
</gene>
<accession>A0A8S3YGY3</accession>
<evidence type="ECO:0000256" key="7">
    <source>
        <dbReference type="ARBA" id="ARBA00022989"/>
    </source>
</evidence>
<evidence type="ECO:0000256" key="4">
    <source>
        <dbReference type="ARBA" id="ARBA00022679"/>
    </source>
</evidence>
<dbReference type="FunFam" id="3.90.550.50:FF:000001">
    <property type="entry name" value="Hexosyltransferase"/>
    <property type="match status" value="1"/>
</dbReference>
<evidence type="ECO:0000256" key="1">
    <source>
        <dbReference type="ARBA" id="ARBA00004323"/>
    </source>
</evidence>
<keyword evidence="4" id="KW-0808">Transferase</keyword>
<keyword evidence="5" id="KW-0812">Transmembrane</keyword>
<evidence type="ECO:0000256" key="5">
    <source>
        <dbReference type="ARBA" id="ARBA00022692"/>
    </source>
</evidence>
<comment type="similarity">
    <text evidence="2 11">Belongs to the glycosyltransferase 31 family.</text>
</comment>
<keyword evidence="9" id="KW-0472">Membrane</keyword>
<evidence type="ECO:0000256" key="3">
    <source>
        <dbReference type="ARBA" id="ARBA00022676"/>
    </source>
</evidence>
<dbReference type="PANTHER" id="PTHR11214:SF314">
    <property type="entry name" value="HEXOSYLTRANSFERASE"/>
    <property type="match status" value="1"/>
</dbReference>
<dbReference type="Pfam" id="PF01762">
    <property type="entry name" value="Galactosyl_T"/>
    <property type="match status" value="1"/>
</dbReference>
<evidence type="ECO:0000256" key="10">
    <source>
        <dbReference type="ARBA" id="ARBA00023180"/>
    </source>
</evidence>
<keyword evidence="8 11" id="KW-0333">Golgi apparatus</keyword>
<dbReference type="EC" id="2.4.1.-" evidence="11"/>
<dbReference type="Proteomes" id="UP000678393">
    <property type="component" value="Unassembled WGS sequence"/>
</dbReference>
<dbReference type="GO" id="GO:0000139">
    <property type="term" value="C:Golgi membrane"/>
    <property type="evidence" value="ECO:0007669"/>
    <property type="project" value="UniProtKB-SubCell"/>
</dbReference>
<evidence type="ECO:0000256" key="8">
    <source>
        <dbReference type="ARBA" id="ARBA00023034"/>
    </source>
</evidence>
<comment type="caution">
    <text evidence="12">The sequence shown here is derived from an EMBL/GenBank/DDBJ whole genome shotgun (WGS) entry which is preliminary data.</text>
</comment>
<reference evidence="12" key="1">
    <citation type="submission" date="2021-04" db="EMBL/GenBank/DDBJ databases">
        <authorList>
            <consortium name="Molecular Ecology Group"/>
        </authorList>
    </citation>
    <scope>NUCLEOTIDE SEQUENCE</scope>
</reference>
<name>A0A8S3YGY3_9EUPU</name>
<dbReference type="EMBL" id="CAJHNH020000031">
    <property type="protein sequence ID" value="CAG5114735.1"/>
    <property type="molecule type" value="Genomic_DNA"/>
</dbReference>
<dbReference type="InterPro" id="IPR002659">
    <property type="entry name" value="Glyco_trans_31"/>
</dbReference>
<dbReference type="PANTHER" id="PTHR11214">
    <property type="entry name" value="BETA-1,3-N-ACETYLGLUCOSAMINYLTRANSFERASE"/>
    <property type="match status" value="1"/>
</dbReference>
<evidence type="ECO:0000256" key="6">
    <source>
        <dbReference type="ARBA" id="ARBA00022968"/>
    </source>
</evidence>
<proteinExistence type="inferred from homology"/>
<keyword evidence="3 11" id="KW-0328">Glycosyltransferase</keyword>
<keyword evidence="10" id="KW-0325">Glycoprotein</keyword>
<keyword evidence="6" id="KW-0735">Signal-anchor</keyword>
<feature type="non-terminal residue" evidence="12">
    <location>
        <position position="1"/>
    </location>
</feature>
<dbReference type="Gene3D" id="3.90.550.50">
    <property type="match status" value="1"/>
</dbReference>
<dbReference type="GO" id="GO:0006493">
    <property type="term" value="P:protein O-linked glycosylation"/>
    <property type="evidence" value="ECO:0007669"/>
    <property type="project" value="TreeGrafter"/>
</dbReference>
<evidence type="ECO:0000256" key="11">
    <source>
        <dbReference type="RuleBase" id="RU363063"/>
    </source>
</evidence>